<proteinExistence type="predicted"/>
<feature type="compositionally biased region" description="Acidic residues" evidence="1">
    <location>
        <begin position="52"/>
        <end position="61"/>
    </location>
</feature>
<sequence length="61" mass="7097">MEQEVRRLFRADNEAIDVKWEVIDDDQEIEVHKPIDKDPPEHTDLFGGAVSESDEEETSQK</sequence>
<organism evidence="2 3">
    <name type="scientific">Rotaria socialis</name>
    <dbReference type="NCBI Taxonomy" id="392032"/>
    <lineage>
        <taxon>Eukaryota</taxon>
        <taxon>Metazoa</taxon>
        <taxon>Spiralia</taxon>
        <taxon>Gnathifera</taxon>
        <taxon>Rotifera</taxon>
        <taxon>Eurotatoria</taxon>
        <taxon>Bdelloidea</taxon>
        <taxon>Philodinida</taxon>
        <taxon>Philodinidae</taxon>
        <taxon>Rotaria</taxon>
    </lineage>
</organism>
<comment type="caution">
    <text evidence="2">The sequence shown here is derived from an EMBL/GenBank/DDBJ whole genome shotgun (WGS) entry which is preliminary data.</text>
</comment>
<evidence type="ECO:0000313" key="3">
    <source>
        <dbReference type="Proteomes" id="UP000663848"/>
    </source>
</evidence>
<dbReference type="AlphaFoldDB" id="A0A822AT75"/>
<name>A0A822AT75_9BILA</name>
<feature type="non-terminal residue" evidence="2">
    <location>
        <position position="1"/>
    </location>
</feature>
<protein>
    <submittedName>
        <fullName evidence="2">Uncharacterized protein</fullName>
    </submittedName>
</protein>
<feature type="compositionally biased region" description="Basic and acidic residues" evidence="1">
    <location>
        <begin position="29"/>
        <end position="44"/>
    </location>
</feature>
<dbReference type="EMBL" id="CAJOBR010037038">
    <property type="protein sequence ID" value="CAF5015599.1"/>
    <property type="molecule type" value="Genomic_DNA"/>
</dbReference>
<dbReference type="Proteomes" id="UP000663848">
    <property type="component" value="Unassembled WGS sequence"/>
</dbReference>
<accession>A0A822AT75</accession>
<reference evidence="2" key="1">
    <citation type="submission" date="2021-02" db="EMBL/GenBank/DDBJ databases">
        <authorList>
            <person name="Nowell W R."/>
        </authorList>
    </citation>
    <scope>NUCLEOTIDE SEQUENCE</scope>
</reference>
<feature type="region of interest" description="Disordered" evidence="1">
    <location>
        <begin position="29"/>
        <end position="61"/>
    </location>
</feature>
<gene>
    <name evidence="2" type="ORF">QYT958_LOCUS39481</name>
</gene>
<evidence type="ECO:0000256" key="1">
    <source>
        <dbReference type="SAM" id="MobiDB-lite"/>
    </source>
</evidence>
<evidence type="ECO:0000313" key="2">
    <source>
        <dbReference type="EMBL" id="CAF5015599.1"/>
    </source>
</evidence>